<reference evidence="2 3" key="1">
    <citation type="submission" date="2018-11" db="EMBL/GenBank/DDBJ databases">
        <title>Chryseotalea sanarue gen. nov., sp., nov., a member of the family Cytophagaceae, isolated from a brackish lake in Hamamatsu Japan.</title>
        <authorList>
            <person name="Maejima Y."/>
            <person name="Iino T."/>
            <person name="Muraguchi Y."/>
            <person name="Fukuda K."/>
            <person name="Ohkuma M."/>
            <person name="Moriuchi R."/>
            <person name="Dohra H."/>
            <person name="Kimbara K."/>
            <person name="Shintani M."/>
        </authorList>
    </citation>
    <scope>NUCLEOTIDE SEQUENCE [LARGE SCALE GENOMIC DNA]</scope>
    <source>
        <strain evidence="2 3">Ys</strain>
    </source>
</reference>
<organism evidence="2 3">
    <name type="scientific">Chryseotalea sanaruensis</name>
    <dbReference type="NCBI Taxonomy" id="2482724"/>
    <lineage>
        <taxon>Bacteria</taxon>
        <taxon>Pseudomonadati</taxon>
        <taxon>Bacteroidota</taxon>
        <taxon>Cytophagia</taxon>
        <taxon>Cytophagales</taxon>
        <taxon>Chryseotaleaceae</taxon>
        <taxon>Chryseotalea</taxon>
    </lineage>
</organism>
<protein>
    <submittedName>
        <fullName evidence="2">Uncharacterized protein</fullName>
    </submittedName>
</protein>
<sequence>MTSYQELSQQKRNKLVGRIGYSIMLGISCLAAFYLKDYSLCMSGLGLALIFDPFDANVTFVQRPLFQRLWLIIHLAILYILLIYLLLTFN</sequence>
<keyword evidence="1" id="KW-0472">Membrane</keyword>
<keyword evidence="1" id="KW-0812">Transmembrane</keyword>
<evidence type="ECO:0000256" key="1">
    <source>
        <dbReference type="SAM" id="Phobius"/>
    </source>
</evidence>
<comment type="caution">
    <text evidence="2">The sequence shown here is derived from an EMBL/GenBank/DDBJ whole genome shotgun (WGS) entry which is preliminary data.</text>
</comment>
<accession>A0A401UA08</accession>
<dbReference type="Proteomes" id="UP000288227">
    <property type="component" value="Unassembled WGS sequence"/>
</dbReference>
<name>A0A401UA08_9BACT</name>
<keyword evidence="3" id="KW-1185">Reference proteome</keyword>
<dbReference type="AlphaFoldDB" id="A0A401UA08"/>
<keyword evidence="1" id="KW-1133">Transmembrane helix</keyword>
<proteinExistence type="predicted"/>
<evidence type="ECO:0000313" key="2">
    <source>
        <dbReference type="EMBL" id="GCC51758.1"/>
    </source>
</evidence>
<feature type="transmembrane region" description="Helical" evidence="1">
    <location>
        <begin position="15"/>
        <end position="35"/>
    </location>
</feature>
<gene>
    <name evidence="2" type="ORF">SanaruYs_19870</name>
</gene>
<evidence type="ECO:0000313" key="3">
    <source>
        <dbReference type="Proteomes" id="UP000288227"/>
    </source>
</evidence>
<feature type="transmembrane region" description="Helical" evidence="1">
    <location>
        <begin position="69"/>
        <end position="87"/>
    </location>
</feature>
<dbReference type="EMBL" id="BHXQ01000003">
    <property type="protein sequence ID" value="GCC51758.1"/>
    <property type="molecule type" value="Genomic_DNA"/>
</dbReference>